<feature type="transmembrane region" description="Helical" evidence="1">
    <location>
        <begin position="108"/>
        <end position="129"/>
    </location>
</feature>
<keyword evidence="1" id="KW-0472">Membrane</keyword>
<dbReference type="Proteomes" id="UP001320972">
    <property type="component" value="Unassembled WGS sequence"/>
</dbReference>
<organism evidence="2 3">
    <name type="scientific">Natronoglomus mannanivorans</name>
    <dbReference type="NCBI Taxonomy" id="2979990"/>
    <lineage>
        <taxon>Archaea</taxon>
        <taxon>Methanobacteriati</taxon>
        <taxon>Methanobacteriota</taxon>
        <taxon>Stenosarchaea group</taxon>
        <taxon>Halobacteria</taxon>
        <taxon>Halobacteriales</taxon>
        <taxon>Natrialbaceae</taxon>
        <taxon>Natronoglomus</taxon>
    </lineage>
</organism>
<feature type="transmembrane region" description="Helical" evidence="1">
    <location>
        <begin position="12"/>
        <end position="31"/>
    </location>
</feature>
<accession>A0ABT2QA08</accession>
<gene>
    <name evidence="2" type="ORF">OB955_03270</name>
</gene>
<name>A0ABT2QA08_9EURY</name>
<keyword evidence="3" id="KW-1185">Reference proteome</keyword>
<feature type="transmembrane region" description="Helical" evidence="1">
    <location>
        <begin position="37"/>
        <end position="58"/>
    </location>
</feature>
<reference evidence="2 3" key="1">
    <citation type="submission" date="2022-09" db="EMBL/GenBank/DDBJ databases">
        <title>Enrichment on poylsaccharides allowed isolation of novel metabolic and taxonomic groups of Haloarchaea.</title>
        <authorList>
            <person name="Sorokin D.Y."/>
            <person name="Elcheninov A.G."/>
            <person name="Khizhniak T.V."/>
            <person name="Kolganova T.V."/>
            <person name="Kublanov I.V."/>
        </authorList>
    </citation>
    <scope>NUCLEOTIDE SEQUENCE [LARGE SCALE GENOMIC DNA]</scope>
    <source>
        <strain evidence="2 3">AArc-m2/3/4</strain>
    </source>
</reference>
<keyword evidence="1" id="KW-1133">Transmembrane helix</keyword>
<proteinExistence type="predicted"/>
<evidence type="ECO:0000256" key="1">
    <source>
        <dbReference type="SAM" id="Phobius"/>
    </source>
</evidence>
<protein>
    <submittedName>
        <fullName evidence="2">DUF1467 domain-containing protein</fullName>
    </submittedName>
</protein>
<evidence type="ECO:0000313" key="3">
    <source>
        <dbReference type="Proteomes" id="UP001320972"/>
    </source>
</evidence>
<comment type="caution">
    <text evidence="2">The sequence shown here is derived from an EMBL/GenBank/DDBJ whole genome shotgun (WGS) entry which is preliminary data.</text>
</comment>
<dbReference type="RefSeq" id="WP_338006939.1">
    <property type="nucleotide sequence ID" value="NZ_JAOPKB010000001.1"/>
</dbReference>
<evidence type="ECO:0000313" key="2">
    <source>
        <dbReference type="EMBL" id="MCU4971758.1"/>
    </source>
</evidence>
<sequence length="147" mass="15579">MDHYLPTWAPPLPVAISAAAVATGVAINTGFEPTLRTIPALLLVSFGLAGVANHIADYHVEHLRRIAHRWWLLAFVAFLPYGLVTSPSSESAAAMGEAFAGPIAETTLEAFAGASILCAVAVSVLYGFARYGIHPGRPTPEDRLLDD</sequence>
<feature type="transmembrane region" description="Helical" evidence="1">
    <location>
        <begin position="70"/>
        <end position="88"/>
    </location>
</feature>
<dbReference type="EMBL" id="JAOPKB010000001">
    <property type="protein sequence ID" value="MCU4971758.1"/>
    <property type="molecule type" value="Genomic_DNA"/>
</dbReference>
<keyword evidence="1" id="KW-0812">Transmembrane</keyword>